<comment type="cofactor">
    <cofactor evidence="13">
        <name>Mg(2+)</name>
        <dbReference type="ChEBI" id="CHEBI:18420"/>
    </cofactor>
    <text evidence="13">Binds 2 Mg(2+) ions per monomer.</text>
</comment>
<dbReference type="SUPFAM" id="SSF53098">
    <property type="entry name" value="Ribonuclease H-like"/>
    <property type="match status" value="1"/>
</dbReference>
<dbReference type="EC" id="3.1.11.1" evidence="2"/>
<feature type="binding site" evidence="13">
    <location>
        <position position="7"/>
    </location>
    <ligand>
        <name>Mg(2+)</name>
        <dbReference type="ChEBI" id="CHEBI:18420"/>
        <label>1</label>
    </ligand>
</feature>
<sequence>MSFVFYDTETTGIDTAFDQILQFGAIRTDADLNEIDRFEIRCRLLPEIVPSPGAMLVTGVSAKQLTDPSLPSHYEMVCEIRAKLGSWSPSIFIGHNSLGFDEHLLRQALYKTLHSPYLTNTNGNGRSDSLKMLRAASVFAPDAVEIPVGSNGRKVFKLDQLAPLNGFAHENAHDAMADVEATIHMCRLVAERAPALWQNFVRLAHKPSALDFALNEAAYCVTDFHYGQSYSRPVSPIGTNPDNGSEVLVFDLSVDPAELAQLDDEQLGKRLDKSPRPVRSIRANTAPVLNELADAPEDIRSGWPEPEEVEERAGLISADKALRERLVATTLEKREPFPAAEYIEQRIYDGFPSWNDNQLMERFHQADWPERISILSRFEDERLKALARRLAYSEAPALMTDTDRRDQELEIAGRLVAAQDDVPWTTIAGALAEAGNKLKEADPETSVFIEEHIDLLKQRQQWAVEVQG</sequence>
<evidence type="ECO:0000256" key="10">
    <source>
        <dbReference type="ARBA" id="ARBA00031220"/>
    </source>
</evidence>
<dbReference type="Pfam" id="PF26016">
    <property type="entry name" value="ExoI_C"/>
    <property type="match status" value="1"/>
</dbReference>
<accession>A0A9Y2B2E0</accession>
<evidence type="ECO:0000256" key="3">
    <source>
        <dbReference type="ARBA" id="ARBA00019900"/>
    </source>
</evidence>
<dbReference type="GO" id="GO:0045004">
    <property type="term" value="P:DNA replication proofreading"/>
    <property type="evidence" value="ECO:0007669"/>
    <property type="project" value="TreeGrafter"/>
</dbReference>
<dbReference type="GO" id="GO:0005829">
    <property type="term" value="C:cytosol"/>
    <property type="evidence" value="ECO:0007669"/>
    <property type="project" value="TreeGrafter"/>
</dbReference>
<dbReference type="SMART" id="SM00479">
    <property type="entry name" value="EXOIII"/>
    <property type="match status" value="1"/>
</dbReference>
<evidence type="ECO:0000256" key="6">
    <source>
        <dbReference type="ARBA" id="ARBA00022801"/>
    </source>
</evidence>
<dbReference type="AlphaFoldDB" id="A0A9Y2B2E0"/>
<dbReference type="PANTHER" id="PTHR30231:SF41">
    <property type="entry name" value="DNA POLYMERASE III SUBUNIT EPSILON"/>
    <property type="match status" value="1"/>
</dbReference>
<keyword evidence="6" id="KW-0378">Hydrolase</keyword>
<keyword evidence="9" id="KW-0234">DNA repair</keyword>
<evidence type="ECO:0000256" key="4">
    <source>
        <dbReference type="ARBA" id="ARBA00022723"/>
    </source>
</evidence>
<dbReference type="Gene3D" id="1.20.1280.70">
    <property type="entry name" value="Exonuclease ExoI, domain 3"/>
    <property type="match status" value="1"/>
</dbReference>
<dbReference type="PROSITE" id="PS51785">
    <property type="entry name" value="EXOI_C"/>
    <property type="match status" value="1"/>
</dbReference>
<evidence type="ECO:0000313" key="16">
    <source>
        <dbReference type="EMBL" id="WIW95462.1"/>
    </source>
</evidence>
<keyword evidence="16" id="KW-0269">Exonuclease</keyword>
<evidence type="ECO:0000259" key="14">
    <source>
        <dbReference type="PROSITE" id="PS51784"/>
    </source>
</evidence>
<proteinExistence type="predicted"/>
<dbReference type="InterPro" id="IPR023607">
    <property type="entry name" value="Exodeoxyribonuclease_I"/>
</dbReference>
<dbReference type="PROSITE" id="PS51784">
    <property type="entry name" value="EXOI_SH3"/>
    <property type="match status" value="1"/>
</dbReference>
<feature type="binding site" evidence="12">
    <location>
        <position position="9"/>
    </location>
    <ligand>
        <name>substrate</name>
    </ligand>
</feature>
<dbReference type="PANTHER" id="PTHR30231">
    <property type="entry name" value="DNA POLYMERASE III SUBUNIT EPSILON"/>
    <property type="match status" value="1"/>
</dbReference>
<comment type="catalytic activity">
    <reaction evidence="1">
        <text>Exonucleolytic cleavage in the 3'- to 5'-direction to yield nucleoside 5'-phosphates.</text>
        <dbReference type="EC" id="3.1.11.1"/>
    </reaction>
</comment>
<evidence type="ECO:0000256" key="13">
    <source>
        <dbReference type="PIRSR" id="PIRSR000977-2"/>
    </source>
</evidence>
<dbReference type="InterPro" id="IPR012337">
    <property type="entry name" value="RNaseH-like_sf"/>
</dbReference>
<dbReference type="Pfam" id="PF08411">
    <property type="entry name" value="ExoI_SH3"/>
    <property type="match status" value="1"/>
</dbReference>
<dbReference type="InterPro" id="IPR058561">
    <property type="entry name" value="Exonuc_1_C"/>
</dbReference>
<evidence type="ECO:0000256" key="5">
    <source>
        <dbReference type="ARBA" id="ARBA00022763"/>
    </source>
</evidence>
<protein>
    <recommendedName>
        <fullName evidence="3">Exodeoxyribonuclease I</fullName>
        <ecNumber evidence="2">3.1.11.1</ecNumber>
    </recommendedName>
    <alternativeName>
        <fullName evidence="10">DNA deoxyribophosphodiesterase</fullName>
    </alternativeName>
</protein>
<evidence type="ECO:0000256" key="9">
    <source>
        <dbReference type="ARBA" id="ARBA00023204"/>
    </source>
</evidence>
<dbReference type="KEGG" id="arue:QQX03_11090"/>
<evidence type="ECO:0000256" key="2">
    <source>
        <dbReference type="ARBA" id="ARBA00012108"/>
    </source>
</evidence>
<evidence type="ECO:0000256" key="1">
    <source>
        <dbReference type="ARBA" id="ARBA00000563"/>
    </source>
</evidence>
<comment type="subunit">
    <text evidence="11">Monomer. Interacts with ssb (via C-terminus); this interaction stimulates the exonuclease activity by recruiting the enzyme to its substrate.</text>
</comment>
<keyword evidence="17" id="KW-1185">Reference proteome</keyword>
<dbReference type="InterPro" id="IPR038649">
    <property type="entry name" value="EXOI_SH3_sf"/>
</dbReference>
<gene>
    <name evidence="16" type="ORF">QQX03_11090</name>
</gene>
<dbReference type="Proteomes" id="UP001231445">
    <property type="component" value="Chromosome"/>
</dbReference>
<dbReference type="Gene3D" id="3.30.1520.20">
    <property type="entry name" value="Exonuclease ExoI, domain 2"/>
    <property type="match status" value="1"/>
</dbReference>
<feature type="binding site" evidence="13">
    <location>
        <position position="9"/>
    </location>
    <ligand>
        <name>Mg(2+)</name>
        <dbReference type="ChEBI" id="CHEBI:18420"/>
        <label>2</label>
    </ligand>
</feature>
<feature type="binding site" evidence="13">
    <location>
        <position position="178"/>
    </location>
    <ligand>
        <name>Mg(2+)</name>
        <dbReference type="ChEBI" id="CHEBI:18420"/>
        <label>2</label>
    </ligand>
</feature>
<keyword evidence="5" id="KW-0227">DNA damage</keyword>
<keyword evidence="4 13" id="KW-0479">Metal-binding</keyword>
<evidence type="ECO:0000256" key="7">
    <source>
        <dbReference type="ARBA" id="ARBA00022842"/>
    </source>
</evidence>
<evidence type="ECO:0000259" key="15">
    <source>
        <dbReference type="PROSITE" id="PS51785"/>
    </source>
</evidence>
<dbReference type="RefSeq" id="WP_285975777.1">
    <property type="nucleotide sequence ID" value="NZ_CP127221.1"/>
</dbReference>
<name>A0A9Y2B2E0_9SPHN</name>
<evidence type="ECO:0000256" key="8">
    <source>
        <dbReference type="ARBA" id="ARBA00023125"/>
    </source>
</evidence>
<feature type="binding site" evidence="12">
    <location>
        <position position="157"/>
    </location>
    <ligand>
        <name>substrate</name>
    </ligand>
</feature>
<dbReference type="InterPro" id="IPR013620">
    <property type="entry name" value="Exonuc_1_SH3"/>
</dbReference>
<dbReference type="InterPro" id="IPR034747">
    <property type="entry name" value="EXOI_SH3"/>
</dbReference>
<dbReference type="PIRSF" id="PIRSF000977">
    <property type="entry name" value="Exodeoxyribonuclease_I"/>
    <property type="match status" value="1"/>
</dbReference>
<dbReference type="EMBL" id="CP127221">
    <property type="protein sequence ID" value="WIW95462.1"/>
    <property type="molecule type" value="Genomic_DNA"/>
</dbReference>
<feature type="domain" description="ExoI C-terminal" evidence="15">
    <location>
        <begin position="338"/>
        <end position="467"/>
    </location>
</feature>
<feature type="domain" description="ExoI SH3-like" evidence="14">
    <location>
        <begin position="194"/>
        <end position="334"/>
    </location>
</feature>
<dbReference type="GO" id="GO:0003677">
    <property type="term" value="F:DNA binding"/>
    <property type="evidence" value="ECO:0007669"/>
    <property type="project" value="UniProtKB-KW"/>
</dbReference>
<dbReference type="Pfam" id="PF00929">
    <property type="entry name" value="RNase_T"/>
    <property type="match status" value="1"/>
</dbReference>
<evidence type="ECO:0000256" key="12">
    <source>
        <dbReference type="PIRSR" id="PIRSR000977-1"/>
    </source>
</evidence>
<dbReference type="InterPro" id="IPR013520">
    <property type="entry name" value="Ribonucl_H"/>
</dbReference>
<evidence type="ECO:0000313" key="17">
    <source>
        <dbReference type="Proteomes" id="UP001231445"/>
    </source>
</evidence>
<organism evidence="16 17">
    <name type="scientific">Altererythrobacter rubellus</name>
    <dbReference type="NCBI Taxonomy" id="2173831"/>
    <lineage>
        <taxon>Bacteria</taxon>
        <taxon>Pseudomonadati</taxon>
        <taxon>Pseudomonadota</taxon>
        <taxon>Alphaproteobacteria</taxon>
        <taxon>Sphingomonadales</taxon>
        <taxon>Erythrobacteraceae</taxon>
        <taxon>Altererythrobacter</taxon>
    </lineage>
</organism>
<dbReference type="GO" id="GO:0046872">
    <property type="term" value="F:metal ion binding"/>
    <property type="evidence" value="ECO:0007669"/>
    <property type="project" value="UniProtKB-KW"/>
</dbReference>
<keyword evidence="8" id="KW-0238">DNA-binding</keyword>
<keyword evidence="7 13" id="KW-0460">Magnesium</keyword>
<evidence type="ECO:0000256" key="11">
    <source>
        <dbReference type="ARBA" id="ARBA00046792"/>
    </source>
</evidence>
<dbReference type="GO" id="GO:0008310">
    <property type="term" value="F:single-stranded DNA 3'-5' DNA exonuclease activity"/>
    <property type="evidence" value="ECO:0007669"/>
    <property type="project" value="UniProtKB-EC"/>
</dbReference>
<reference evidence="16 17" key="1">
    <citation type="submission" date="2023-06" db="EMBL/GenBank/DDBJ databases">
        <title>Altererythrobacter rubellus NBRC 112769 genome.</title>
        <authorList>
            <person name="Zhang K."/>
        </authorList>
    </citation>
    <scope>NUCLEOTIDE SEQUENCE [LARGE SCALE GENOMIC DNA]</scope>
    <source>
        <strain evidence="16 17">NBRC 112769</strain>
    </source>
</reference>
<dbReference type="InterPro" id="IPR036397">
    <property type="entry name" value="RNaseH_sf"/>
</dbReference>
<dbReference type="Gene3D" id="3.30.420.10">
    <property type="entry name" value="Ribonuclease H-like superfamily/Ribonuclease H"/>
    <property type="match status" value="1"/>
</dbReference>
<keyword evidence="16" id="KW-0540">Nuclease</keyword>